<reference evidence="2 3" key="1">
    <citation type="submission" date="2018-08" db="EMBL/GenBank/DDBJ databases">
        <title>A genome reference for cultivated species of the human gut microbiota.</title>
        <authorList>
            <person name="Zou Y."/>
            <person name="Xue W."/>
            <person name="Luo G."/>
        </authorList>
    </citation>
    <scope>NUCLEOTIDE SEQUENCE [LARGE SCALE GENOMIC DNA]</scope>
    <source>
        <strain evidence="2 3">AM16-11</strain>
    </source>
</reference>
<protein>
    <submittedName>
        <fullName evidence="2">Uncharacterized protein</fullName>
    </submittedName>
</protein>
<evidence type="ECO:0000313" key="3">
    <source>
        <dbReference type="Proteomes" id="UP000285865"/>
    </source>
</evidence>
<dbReference type="AlphaFoldDB" id="A0A414ZR42"/>
<dbReference type="EMBL" id="QRKN01000001">
    <property type="protein sequence ID" value="RHI25720.1"/>
    <property type="molecule type" value="Genomic_DNA"/>
</dbReference>
<evidence type="ECO:0000256" key="1">
    <source>
        <dbReference type="SAM" id="Coils"/>
    </source>
</evidence>
<dbReference type="RefSeq" id="WP_118257196.1">
    <property type="nucleotide sequence ID" value="NZ_QRKN01000001.1"/>
</dbReference>
<evidence type="ECO:0000313" key="2">
    <source>
        <dbReference type="EMBL" id="RHI25720.1"/>
    </source>
</evidence>
<dbReference type="Proteomes" id="UP000285865">
    <property type="component" value="Unassembled WGS sequence"/>
</dbReference>
<accession>A0A414ZR42</accession>
<gene>
    <name evidence="2" type="ORF">DW172_03290</name>
</gene>
<organism evidence="2 3">
    <name type="scientific">Agathobacter rectalis</name>
    <dbReference type="NCBI Taxonomy" id="39491"/>
    <lineage>
        <taxon>Bacteria</taxon>
        <taxon>Bacillati</taxon>
        <taxon>Bacillota</taxon>
        <taxon>Clostridia</taxon>
        <taxon>Lachnospirales</taxon>
        <taxon>Lachnospiraceae</taxon>
        <taxon>Agathobacter</taxon>
    </lineage>
</organism>
<feature type="coiled-coil region" evidence="1">
    <location>
        <begin position="103"/>
        <end position="130"/>
    </location>
</feature>
<name>A0A414ZR42_9FIRM</name>
<sequence>MEYAIVSNNGVYIRLNNGQPVACSKKIRDTFSKQKAENILEHLPKSMRRLHFKLECIPDIKMETPVERIVKATKTSIKGNDGYEVAESVKSWIDKFGECERILSDAAKRYKELEIELKRADEELIDILHEVELEKPVDLYRGWIFYKRIRTNRKNRRNLKDEMVIIHNVIVEVDTTKVSKERTQKAINGLFSRKYRYRIVEVENGE</sequence>
<comment type="caution">
    <text evidence="2">The sequence shown here is derived from an EMBL/GenBank/DDBJ whole genome shotgun (WGS) entry which is preliminary data.</text>
</comment>
<keyword evidence="1" id="KW-0175">Coiled coil</keyword>
<proteinExistence type="predicted"/>